<evidence type="ECO:0000256" key="4">
    <source>
        <dbReference type="ARBA" id="ARBA00023315"/>
    </source>
</evidence>
<evidence type="ECO:0000256" key="15">
    <source>
        <dbReference type="HAMAP-Rule" id="MF_00688"/>
    </source>
</evidence>
<comment type="caution">
    <text evidence="16">The sequence shown here is derived from an EMBL/GenBank/DDBJ whole genome shotgun (WGS) entry which is preliminary data.</text>
</comment>
<dbReference type="FunFam" id="3.40.630.70:FF:000001">
    <property type="entry name" value="Leucyl/phenylalanyl-tRNA--protein transferase"/>
    <property type="match status" value="1"/>
</dbReference>
<dbReference type="Proteomes" id="UP000549250">
    <property type="component" value="Unassembled WGS sequence"/>
</dbReference>
<comment type="catalytic activity">
    <reaction evidence="6 15">
        <text>N-terminal L-arginyl-[protein] + L-leucyl-tRNA(Leu) = N-terminal L-leucyl-L-arginyl-[protein] + tRNA(Leu) + H(+)</text>
        <dbReference type="Rhea" id="RHEA:50416"/>
        <dbReference type="Rhea" id="RHEA-COMP:9613"/>
        <dbReference type="Rhea" id="RHEA-COMP:9622"/>
        <dbReference type="Rhea" id="RHEA-COMP:12672"/>
        <dbReference type="Rhea" id="RHEA-COMP:12673"/>
        <dbReference type="ChEBI" id="CHEBI:15378"/>
        <dbReference type="ChEBI" id="CHEBI:64719"/>
        <dbReference type="ChEBI" id="CHEBI:78442"/>
        <dbReference type="ChEBI" id="CHEBI:78494"/>
        <dbReference type="ChEBI" id="CHEBI:133044"/>
        <dbReference type="EC" id="2.3.2.6"/>
    </reaction>
</comment>
<dbReference type="PANTHER" id="PTHR30098">
    <property type="entry name" value="LEUCYL/PHENYLALANYL-TRNA--PROTEIN TRANSFERASE"/>
    <property type="match status" value="1"/>
</dbReference>
<dbReference type="InterPro" id="IPR016181">
    <property type="entry name" value="Acyl_CoA_acyltransferase"/>
</dbReference>
<dbReference type="Gene3D" id="3.40.630.70">
    <property type="entry name" value="Leucyl/phenylalanyl-tRNA-protein transferase, C-terminal domain"/>
    <property type="match status" value="1"/>
</dbReference>
<dbReference type="GO" id="GO:0030163">
    <property type="term" value="P:protein catabolic process"/>
    <property type="evidence" value="ECO:0007669"/>
    <property type="project" value="UniProtKB-UniRule"/>
</dbReference>
<name>A0A839T4L4_AZOMA</name>
<evidence type="ECO:0000256" key="11">
    <source>
        <dbReference type="ARBA" id="ARBA00074372"/>
    </source>
</evidence>
<evidence type="ECO:0000256" key="13">
    <source>
        <dbReference type="ARBA" id="ARBA00077165"/>
    </source>
</evidence>
<dbReference type="InterPro" id="IPR042221">
    <property type="entry name" value="Leu/Phe-tRNA_Trfase_N"/>
</dbReference>
<organism evidence="16 17">
    <name type="scientific">Azomonas macrocytogenes</name>
    <name type="common">Azotobacter macrocytogenes</name>
    <dbReference type="NCBI Taxonomy" id="69962"/>
    <lineage>
        <taxon>Bacteria</taxon>
        <taxon>Pseudomonadati</taxon>
        <taxon>Pseudomonadota</taxon>
        <taxon>Gammaproteobacteria</taxon>
        <taxon>Pseudomonadales</taxon>
        <taxon>Pseudomonadaceae</taxon>
        <taxon>Azomonas</taxon>
    </lineage>
</organism>
<sequence length="209" mass="23509">MAEPNGLLAAGGDLSPERLIAAYRHGCFPWYQEGQPLMWWSPDPRTVLGLDELHISRSLSKRIRSGSYQVSFDQSFSEVICECAGPRNYTNGTWITDAMQVAYQQLHEMGIAHSVEVWQEDRLVGGLYGLAMGQLFFGESMFSRANDASKVGFVALIEYLKARGFMLVDCQMHTQHLTSFGARSISRGQFKCVLNEYLGKPGESNWKLR</sequence>
<comment type="function">
    <text evidence="8 15">Functions in the N-end rule pathway of protein degradation where it conjugates Leu, Phe and, less efficiently, Met from aminoacyl-tRNAs to the N-termini of proteins containing an N-terminal arginine or lysine.</text>
</comment>
<dbReference type="InterPro" id="IPR042203">
    <property type="entry name" value="Leu/Phe-tRNA_Trfase_C"/>
</dbReference>
<proteinExistence type="inferred from homology"/>
<keyword evidence="17" id="KW-1185">Reference proteome</keyword>
<evidence type="ECO:0000256" key="12">
    <source>
        <dbReference type="ARBA" id="ARBA00077136"/>
    </source>
</evidence>
<dbReference type="AlphaFoldDB" id="A0A839T4L4"/>
<dbReference type="HAMAP" id="MF_00688">
    <property type="entry name" value="Leu_Phe_trans"/>
    <property type="match status" value="1"/>
</dbReference>
<protein>
    <recommendedName>
        <fullName evidence="11 15">Leucyl/phenylalanyl-tRNA--protein transferase</fullName>
        <ecNumber evidence="10 15">2.3.2.6</ecNumber>
    </recommendedName>
    <alternativeName>
        <fullName evidence="12 15">L/F-transferase</fullName>
    </alternativeName>
    <alternativeName>
        <fullName evidence="13 15">Leucyltransferase</fullName>
    </alternativeName>
    <alternativeName>
        <fullName evidence="14 15">Phenyalanyltransferase</fullName>
    </alternativeName>
</protein>
<evidence type="ECO:0000256" key="2">
    <source>
        <dbReference type="ARBA" id="ARBA00022490"/>
    </source>
</evidence>
<dbReference type="NCBIfam" id="TIGR00667">
    <property type="entry name" value="aat"/>
    <property type="match status" value="1"/>
</dbReference>
<dbReference type="InterPro" id="IPR004616">
    <property type="entry name" value="Leu/Phe-tRNA_Trfase"/>
</dbReference>
<evidence type="ECO:0000313" key="17">
    <source>
        <dbReference type="Proteomes" id="UP000549250"/>
    </source>
</evidence>
<comment type="similarity">
    <text evidence="9 15">Belongs to the L/F-transferase family.</text>
</comment>
<keyword evidence="3 15" id="KW-0808">Transferase</keyword>
<evidence type="ECO:0000256" key="14">
    <source>
        <dbReference type="ARBA" id="ARBA00083640"/>
    </source>
</evidence>
<evidence type="ECO:0000256" key="3">
    <source>
        <dbReference type="ARBA" id="ARBA00022679"/>
    </source>
</evidence>
<evidence type="ECO:0000256" key="7">
    <source>
        <dbReference type="ARBA" id="ARBA00051538"/>
    </source>
</evidence>
<keyword evidence="2 15" id="KW-0963">Cytoplasm</keyword>
<dbReference type="FunFam" id="3.30.70.3550:FF:000001">
    <property type="entry name" value="Leucyl/phenylalanyl-tRNA--protein transferase"/>
    <property type="match status" value="1"/>
</dbReference>
<dbReference type="EC" id="2.3.2.6" evidence="10 15"/>
<comment type="catalytic activity">
    <reaction evidence="5 15">
        <text>L-phenylalanyl-tRNA(Phe) + an N-terminal L-alpha-aminoacyl-[protein] = an N-terminal L-phenylalanyl-L-alpha-aminoacyl-[protein] + tRNA(Phe)</text>
        <dbReference type="Rhea" id="RHEA:43632"/>
        <dbReference type="Rhea" id="RHEA-COMP:9668"/>
        <dbReference type="Rhea" id="RHEA-COMP:9699"/>
        <dbReference type="Rhea" id="RHEA-COMP:10636"/>
        <dbReference type="Rhea" id="RHEA-COMP:10637"/>
        <dbReference type="ChEBI" id="CHEBI:78442"/>
        <dbReference type="ChEBI" id="CHEBI:78531"/>
        <dbReference type="ChEBI" id="CHEBI:78597"/>
        <dbReference type="ChEBI" id="CHEBI:83561"/>
        <dbReference type="EC" id="2.3.2.6"/>
    </reaction>
</comment>
<evidence type="ECO:0000256" key="9">
    <source>
        <dbReference type="ARBA" id="ARBA00061535"/>
    </source>
</evidence>
<dbReference type="Gene3D" id="3.30.70.3550">
    <property type="entry name" value="Leucyl/phenylalanyl-tRNA-protein transferase, N-terminal domain"/>
    <property type="match status" value="1"/>
</dbReference>
<evidence type="ECO:0000313" key="16">
    <source>
        <dbReference type="EMBL" id="MBB3103939.1"/>
    </source>
</evidence>
<dbReference type="GO" id="GO:0005737">
    <property type="term" value="C:cytoplasm"/>
    <property type="evidence" value="ECO:0007669"/>
    <property type="project" value="UniProtKB-SubCell"/>
</dbReference>
<comment type="subcellular location">
    <subcellularLocation>
        <location evidence="1 15">Cytoplasm</location>
    </subcellularLocation>
</comment>
<dbReference type="Pfam" id="PF03588">
    <property type="entry name" value="Leu_Phe_trans"/>
    <property type="match status" value="1"/>
</dbReference>
<dbReference type="EMBL" id="JACHXI010000011">
    <property type="protein sequence ID" value="MBB3103939.1"/>
    <property type="molecule type" value="Genomic_DNA"/>
</dbReference>
<evidence type="ECO:0000256" key="8">
    <source>
        <dbReference type="ARBA" id="ARBA00054043"/>
    </source>
</evidence>
<evidence type="ECO:0000256" key="6">
    <source>
        <dbReference type="ARBA" id="ARBA00050652"/>
    </source>
</evidence>
<comment type="catalytic activity">
    <reaction evidence="7 15">
        <text>N-terminal L-lysyl-[protein] + L-leucyl-tRNA(Leu) = N-terminal L-leucyl-L-lysyl-[protein] + tRNA(Leu) + H(+)</text>
        <dbReference type="Rhea" id="RHEA:12340"/>
        <dbReference type="Rhea" id="RHEA-COMP:9613"/>
        <dbReference type="Rhea" id="RHEA-COMP:9622"/>
        <dbReference type="Rhea" id="RHEA-COMP:12670"/>
        <dbReference type="Rhea" id="RHEA-COMP:12671"/>
        <dbReference type="ChEBI" id="CHEBI:15378"/>
        <dbReference type="ChEBI" id="CHEBI:65249"/>
        <dbReference type="ChEBI" id="CHEBI:78442"/>
        <dbReference type="ChEBI" id="CHEBI:78494"/>
        <dbReference type="ChEBI" id="CHEBI:133043"/>
        <dbReference type="EC" id="2.3.2.6"/>
    </reaction>
</comment>
<evidence type="ECO:0000256" key="10">
    <source>
        <dbReference type="ARBA" id="ARBA00066767"/>
    </source>
</evidence>
<evidence type="ECO:0000256" key="1">
    <source>
        <dbReference type="ARBA" id="ARBA00004496"/>
    </source>
</evidence>
<gene>
    <name evidence="15" type="primary">aat</name>
    <name evidence="16" type="ORF">FHR87_002349</name>
</gene>
<keyword evidence="4 15" id="KW-0012">Acyltransferase</keyword>
<dbReference type="GO" id="GO:0008914">
    <property type="term" value="F:leucyl-tRNA--protein transferase activity"/>
    <property type="evidence" value="ECO:0007669"/>
    <property type="project" value="UniProtKB-UniRule"/>
</dbReference>
<dbReference type="PANTHER" id="PTHR30098:SF2">
    <property type="entry name" value="LEUCYL_PHENYLALANYL-TRNA--PROTEIN TRANSFERASE"/>
    <property type="match status" value="1"/>
</dbReference>
<accession>A0A839T4L4</accession>
<evidence type="ECO:0000256" key="5">
    <source>
        <dbReference type="ARBA" id="ARBA00050607"/>
    </source>
</evidence>
<reference evidence="16 17" key="1">
    <citation type="submission" date="2020-08" db="EMBL/GenBank/DDBJ databases">
        <title>Genomic Encyclopedia of Type Strains, Phase III (KMG-III): the genomes of soil and plant-associated and newly described type strains.</title>
        <authorList>
            <person name="Whitman W."/>
        </authorList>
    </citation>
    <scope>NUCLEOTIDE SEQUENCE [LARGE SCALE GENOMIC DNA]</scope>
    <source>
        <strain evidence="16 17">CECT 4462</strain>
    </source>
</reference>
<dbReference type="SUPFAM" id="SSF55729">
    <property type="entry name" value="Acyl-CoA N-acyltransferases (Nat)"/>
    <property type="match status" value="1"/>
</dbReference>